<evidence type="ECO:0000256" key="2">
    <source>
        <dbReference type="ARBA" id="ARBA00011006"/>
    </source>
</evidence>
<dbReference type="PANTHER" id="PTHR33884:SF3">
    <property type="entry name" value="UPF0410 PROTEIN YMGE"/>
    <property type="match status" value="1"/>
</dbReference>
<dbReference type="Pfam" id="PF04226">
    <property type="entry name" value="Transgly_assoc"/>
    <property type="match status" value="1"/>
</dbReference>
<evidence type="ECO:0000256" key="7">
    <source>
        <dbReference type="SAM" id="Phobius"/>
    </source>
</evidence>
<reference evidence="8 9" key="1">
    <citation type="submission" date="2019-03" db="EMBL/GenBank/DDBJ databases">
        <title>Bacillus niacini sp. nov. a Nicotinate-Metabolizing Mesophile Isolated from Soil.</title>
        <authorList>
            <person name="Zhang G."/>
        </authorList>
    </citation>
    <scope>NUCLEOTIDE SEQUENCE [LARGE SCALE GENOMIC DNA]</scope>
    <source>
        <strain evidence="8 9">WN066</strain>
    </source>
</reference>
<sequence length="94" mass="9920">MNTKKECSQVSFIWSLIVGGIIGWLAGLIVGRNIPGGVIGNIIAGFVGAWLGSLILGNWGPNVANFAIIPAVIGAVVLVFLLSLVMRAFRKTDR</sequence>
<comment type="similarity">
    <text evidence="2">Belongs to the UPF0410 family.</text>
</comment>
<evidence type="ECO:0000256" key="3">
    <source>
        <dbReference type="ARBA" id="ARBA00022475"/>
    </source>
</evidence>
<accession>A0A4R5VKC9</accession>
<keyword evidence="4 7" id="KW-0812">Transmembrane</keyword>
<evidence type="ECO:0000313" key="9">
    <source>
        <dbReference type="Proteomes" id="UP000295132"/>
    </source>
</evidence>
<protein>
    <submittedName>
        <fullName evidence="8">GlsB/YeaQ/YmgE family stress response membrane protein</fullName>
    </submittedName>
</protein>
<gene>
    <name evidence="8" type="ORF">E2K98_23430</name>
</gene>
<evidence type="ECO:0000256" key="5">
    <source>
        <dbReference type="ARBA" id="ARBA00022989"/>
    </source>
</evidence>
<dbReference type="Proteomes" id="UP000295132">
    <property type="component" value="Unassembled WGS sequence"/>
</dbReference>
<evidence type="ECO:0000256" key="1">
    <source>
        <dbReference type="ARBA" id="ARBA00004651"/>
    </source>
</evidence>
<feature type="transmembrane region" description="Helical" evidence="7">
    <location>
        <begin position="12"/>
        <end position="31"/>
    </location>
</feature>
<evidence type="ECO:0000256" key="6">
    <source>
        <dbReference type="ARBA" id="ARBA00023136"/>
    </source>
</evidence>
<dbReference type="PANTHER" id="PTHR33884">
    <property type="entry name" value="UPF0410 PROTEIN YMGE"/>
    <property type="match status" value="1"/>
</dbReference>
<dbReference type="EMBL" id="SMYO01000014">
    <property type="protein sequence ID" value="TDK58387.1"/>
    <property type="molecule type" value="Genomic_DNA"/>
</dbReference>
<name>A0A4R5VKC9_9BACI</name>
<proteinExistence type="inferred from homology"/>
<evidence type="ECO:0000313" key="8">
    <source>
        <dbReference type="EMBL" id="TDK58387.1"/>
    </source>
</evidence>
<evidence type="ECO:0000256" key="4">
    <source>
        <dbReference type="ARBA" id="ARBA00022692"/>
    </source>
</evidence>
<feature type="transmembrane region" description="Helical" evidence="7">
    <location>
        <begin position="38"/>
        <end position="57"/>
    </location>
</feature>
<dbReference type="GO" id="GO:0005886">
    <property type="term" value="C:plasma membrane"/>
    <property type="evidence" value="ECO:0007669"/>
    <property type="project" value="UniProtKB-SubCell"/>
</dbReference>
<organism evidence="8 9">
    <name type="scientific">Bacillus salipaludis</name>
    <dbReference type="NCBI Taxonomy" id="2547811"/>
    <lineage>
        <taxon>Bacteria</taxon>
        <taxon>Bacillati</taxon>
        <taxon>Bacillota</taxon>
        <taxon>Bacilli</taxon>
        <taxon>Bacillales</taxon>
        <taxon>Bacillaceae</taxon>
        <taxon>Bacillus</taxon>
    </lineage>
</organism>
<feature type="transmembrane region" description="Helical" evidence="7">
    <location>
        <begin position="63"/>
        <end position="85"/>
    </location>
</feature>
<comment type="subcellular location">
    <subcellularLocation>
        <location evidence="1">Cell membrane</location>
        <topology evidence="1">Multi-pass membrane protein</topology>
    </subcellularLocation>
</comment>
<keyword evidence="6 7" id="KW-0472">Membrane</keyword>
<comment type="caution">
    <text evidence="8">The sequence shown here is derived from an EMBL/GenBank/DDBJ whole genome shotgun (WGS) entry which is preliminary data.</text>
</comment>
<dbReference type="AlphaFoldDB" id="A0A4R5VKC9"/>
<dbReference type="InterPro" id="IPR007341">
    <property type="entry name" value="Transgly_assoc"/>
</dbReference>
<keyword evidence="5 7" id="KW-1133">Transmembrane helix</keyword>
<keyword evidence="3" id="KW-1003">Cell membrane</keyword>